<feature type="transmembrane region" description="Helical" evidence="7">
    <location>
        <begin position="132"/>
        <end position="150"/>
    </location>
</feature>
<feature type="domain" description="EamA" evidence="8">
    <location>
        <begin position="17"/>
        <end position="149"/>
    </location>
</feature>
<keyword evidence="10" id="KW-1185">Reference proteome</keyword>
<dbReference type="GO" id="GO:0005886">
    <property type="term" value="C:plasma membrane"/>
    <property type="evidence" value="ECO:0007669"/>
    <property type="project" value="UniProtKB-SubCell"/>
</dbReference>
<dbReference type="InterPro" id="IPR051258">
    <property type="entry name" value="Diverse_Substrate_Transporter"/>
</dbReference>
<evidence type="ECO:0000256" key="3">
    <source>
        <dbReference type="ARBA" id="ARBA00022475"/>
    </source>
</evidence>
<keyword evidence="3" id="KW-1003">Cell membrane</keyword>
<dbReference type="KEGG" id="dae:Dtox_0473"/>
<feature type="transmembrane region" description="Helical" evidence="7">
    <location>
        <begin position="258"/>
        <end position="277"/>
    </location>
</feature>
<feature type="transmembrane region" description="Helical" evidence="7">
    <location>
        <begin position="48"/>
        <end position="67"/>
    </location>
</feature>
<dbReference type="AlphaFoldDB" id="C8W549"/>
<evidence type="ECO:0000256" key="7">
    <source>
        <dbReference type="SAM" id="Phobius"/>
    </source>
</evidence>
<comment type="similarity">
    <text evidence="2">Belongs to the EamA transporter family.</text>
</comment>
<evidence type="ECO:0000259" key="8">
    <source>
        <dbReference type="Pfam" id="PF00892"/>
    </source>
</evidence>
<dbReference type="Gene3D" id="1.10.3730.20">
    <property type="match status" value="1"/>
</dbReference>
<feature type="transmembrane region" description="Helical" evidence="7">
    <location>
        <begin position="194"/>
        <end position="213"/>
    </location>
</feature>
<keyword evidence="4 7" id="KW-0812">Transmembrane</keyword>
<organism evidence="9 10">
    <name type="scientific">Desulfofarcimen acetoxidans (strain ATCC 49208 / DSM 771 / KCTC 5769 / VKM B-1644 / 5575)</name>
    <name type="common">Desulfotomaculum acetoxidans</name>
    <dbReference type="NCBI Taxonomy" id="485916"/>
    <lineage>
        <taxon>Bacteria</taxon>
        <taxon>Bacillati</taxon>
        <taxon>Bacillota</taxon>
        <taxon>Clostridia</taxon>
        <taxon>Eubacteriales</taxon>
        <taxon>Peptococcaceae</taxon>
        <taxon>Desulfofarcimen</taxon>
    </lineage>
</organism>
<reference evidence="9 10" key="1">
    <citation type="journal article" date="2009" name="Stand. Genomic Sci.">
        <title>Complete genome sequence of Desulfotomaculum acetoxidans type strain (5575).</title>
        <authorList>
            <person name="Spring S."/>
            <person name="Lapidus A."/>
            <person name="Schroder M."/>
            <person name="Gleim D."/>
            <person name="Sims D."/>
            <person name="Meincke L."/>
            <person name="Glavina Del Rio T."/>
            <person name="Tice H."/>
            <person name="Copeland A."/>
            <person name="Cheng J.F."/>
            <person name="Lucas S."/>
            <person name="Chen F."/>
            <person name="Nolan M."/>
            <person name="Bruce D."/>
            <person name="Goodwin L."/>
            <person name="Pitluck S."/>
            <person name="Ivanova N."/>
            <person name="Mavromatis K."/>
            <person name="Mikhailova N."/>
            <person name="Pati A."/>
            <person name="Chen A."/>
            <person name="Palaniappan K."/>
            <person name="Land M."/>
            <person name="Hauser L."/>
            <person name="Chang Y.J."/>
            <person name="Jeffries C.D."/>
            <person name="Chain P."/>
            <person name="Saunders E."/>
            <person name="Brettin T."/>
            <person name="Detter J.C."/>
            <person name="Goker M."/>
            <person name="Bristow J."/>
            <person name="Eisen J.A."/>
            <person name="Markowitz V."/>
            <person name="Hugenholtz P."/>
            <person name="Kyrpides N.C."/>
            <person name="Klenk H.P."/>
            <person name="Han C."/>
        </authorList>
    </citation>
    <scope>NUCLEOTIDE SEQUENCE [LARGE SCALE GENOMIC DNA]</scope>
    <source>
        <strain evidence="10">ATCC 49208 / DSM 771 / VKM B-1644</strain>
    </source>
</reference>
<dbReference type="Pfam" id="PF00892">
    <property type="entry name" value="EamA"/>
    <property type="match status" value="2"/>
</dbReference>
<evidence type="ECO:0000256" key="4">
    <source>
        <dbReference type="ARBA" id="ARBA00022692"/>
    </source>
</evidence>
<keyword evidence="5 7" id="KW-1133">Transmembrane helix</keyword>
<accession>C8W549</accession>
<feature type="transmembrane region" description="Helical" evidence="7">
    <location>
        <begin position="283"/>
        <end position="302"/>
    </location>
</feature>
<evidence type="ECO:0000256" key="2">
    <source>
        <dbReference type="ARBA" id="ARBA00007362"/>
    </source>
</evidence>
<feature type="transmembrane region" description="Helical" evidence="7">
    <location>
        <begin position="105"/>
        <end position="125"/>
    </location>
</feature>
<dbReference type="OrthoDB" id="9799821at2"/>
<feature type="transmembrane region" description="Helical" evidence="7">
    <location>
        <begin position="12"/>
        <end position="28"/>
    </location>
</feature>
<dbReference type="InterPro" id="IPR000620">
    <property type="entry name" value="EamA_dom"/>
</dbReference>
<feature type="transmembrane region" description="Helical" evidence="7">
    <location>
        <begin position="79"/>
        <end position="99"/>
    </location>
</feature>
<comment type="subcellular location">
    <subcellularLocation>
        <location evidence="1">Cell membrane</location>
        <topology evidence="1">Multi-pass membrane protein</topology>
    </subcellularLocation>
</comment>
<dbReference type="SUPFAM" id="SSF103481">
    <property type="entry name" value="Multidrug resistance efflux transporter EmrE"/>
    <property type="match status" value="2"/>
</dbReference>
<dbReference type="PANTHER" id="PTHR42920">
    <property type="entry name" value="OS03G0707200 PROTEIN-RELATED"/>
    <property type="match status" value="1"/>
</dbReference>
<protein>
    <recommendedName>
        <fullName evidence="8">EamA domain-containing protein</fullName>
    </recommendedName>
</protein>
<evidence type="ECO:0000256" key="5">
    <source>
        <dbReference type="ARBA" id="ARBA00022989"/>
    </source>
</evidence>
<evidence type="ECO:0000313" key="10">
    <source>
        <dbReference type="Proteomes" id="UP000002217"/>
    </source>
</evidence>
<dbReference type="HOGENOM" id="CLU_033863_4_4_9"/>
<keyword evidence="6 7" id="KW-0472">Membrane</keyword>
<gene>
    <name evidence="9" type="ordered locus">Dtox_0473</name>
</gene>
<dbReference type="RefSeq" id="WP_015756120.1">
    <property type="nucleotide sequence ID" value="NC_013216.1"/>
</dbReference>
<dbReference type="InterPro" id="IPR037185">
    <property type="entry name" value="EmrE-like"/>
</dbReference>
<dbReference type="STRING" id="485916.Dtox_0473"/>
<proteinExistence type="inferred from homology"/>
<sequence>MQKKEVGPERRFITSPYMLLTLATLFWAGNTVVGKAANLLIPAFSLSFWRWVVALFLILPFGVRAVQRDWDFYCKNWKYLMMLAFFSVTAFNTFLYWALNWTTAINVSVIFATMPLVIFFLSWMVGGQKAKVNQIIGVLLALIGVLIVISKGNISILMNLNINYGDILVLVSVVCFGIYSILFKKLQADVDQIGLITVFIFFGLIGIAPFYAWDIYQHHFFSVDIKMVWILLYVGLFPSLLSFFFWNKAIESGGAHIAGMFFNLVPVFSSVLAVIFLKEIFTLSHLIGMVLIFIGIYFSTFYEHRPLEADIQRENRA</sequence>
<name>C8W549_DESAS</name>
<dbReference type="EMBL" id="CP001720">
    <property type="protein sequence ID" value="ACV61401.1"/>
    <property type="molecule type" value="Genomic_DNA"/>
</dbReference>
<dbReference type="PANTHER" id="PTHR42920:SF11">
    <property type="entry name" value="INNER MEMBRANE PROTEIN YTFF"/>
    <property type="match status" value="1"/>
</dbReference>
<feature type="domain" description="EamA" evidence="8">
    <location>
        <begin position="164"/>
        <end position="300"/>
    </location>
</feature>
<feature type="transmembrane region" description="Helical" evidence="7">
    <location>
        <begin position="225"/>
        <end position="246"/>
    </location>
</feature>
<evidence type="ECO:0000256" key="6">
    <source>
        <dbReference type="ARBA" id="ARBA00023136"/>
    </source>
</evidence>
<feature type="transmembrane region" description="Helical" evidence="7">
    <location>
        <begin position="162"/>
        <end position="182"/>
    </location>
</feature>
<evidence type="ECO:0000256" key="1">
    <source>
        <dbReference type="ARBA" id="ARBA00004651"/>
    </source>
</evidence>
<dbReference type="eggNOG" id="COG0697">
    <property type="taxonomic scope" value="Bacteria"/>
</dbReference>
<dbReference type="Proteomes" id="UP000002217">
    <property type="component" value="Chromosome"/>
</dbReference>
<evidence type="ECO:0000313" key="9">
    <source>
        <dbReference type="EMBL" id="ACV61401.1"/>
    </source>
</evidence>